<dbReference type="InterPro" id="IPR009631">
    <property type="entry name" value="CGLD27-like"/>
</dbReference>
<keyword evidence="1" id="KW-0812">Transmembrane</keyword>
<keyword evidence="3" id="KW-1185">Reference proteome</keyword>
<dbReference type="AlphaFoldDB" id="A0A0K9NSD6"/>
<name>A0A0K9NSD6_ZOSMR</name>
<accession>A0A0K9NSD6</accession>
<dbReference type="PANTHER" id="PTHR34214:SF1">
    <property type="entry name" value="DUF1230 FAMILY PROTEIN"/>
    <property type="match status" value="1"/>
</dbReference>
<gene>
    <name evidence="2" type="ORF">ZOSMA_70G00070</name>
</gene>
<evidence type="ECO:0000313" key="3">
    <source>
        <dbReference type="Proteomes" id="UP000036987"/>
    </source>
</evidence>
<comment type="caution">
    <text evidence="2">The sequence shown here is derived from an EMBL/GenBank/DDBJ whole genome shotgun (WGS) entry which is preliminary data.</text>
</comment>
<evidence type="ECO:0000313" key="2">
    <source>
        <dbReference type="EMBL" id="KMZ58992.1"/>
    </source>
</evidence>
<proteinExistence type="predicted"/>
<organism evidence="2 3">
    <name type="scientific">Zostera marina</name>
    <name type="common">Eelgrass</name>
    <dbReference type="NCBI Taxonomy" id="29655"/>
    <lineage>
        <taxon>Eukaryota</taxon>
        <taxon>Viridiplantae</taxon>
        <taxon>Streptophyta</taxon>
        <taxon>Embryophyta</taxon>
        <taxon>Tracheophyta</taxon>
        <taxon>Spermatophyta</taxon>
        <taxon>Magnoliopsida</taxon>
        <taxon>Liliopsida</taxon>
        <taxon>Zosteraceae</taxon>
        <taxon>Zostera</taxon>
    </lineage>
</organism>
<dbReference type="OrthoDB" id="192326at2759"/>
<dbReference type="PANTHER" id="PTHR34214">
    <property type="match status" value="1"/>
</dbReference>
<dbReference type="Pfam" id="PF06799">
    <property type="entry name" value="CGLD27-like"/>
    <property type="match status" value="1"/>
</dbReference>
<feature type="non-terminal residue" evidence="2">
    <location>
        <position position="1"/>
    </location>
</feature>
<reference evidence="3" key="1">
    <citation type="journal article" date="2016" name="Nature">
        <title>The genome of the seagrass Zostera marina reveals angiosperm adaptation to the sea.</title>
        <authorList>
            <person name="Olsen J.L."/>
            <person name="Rouze P."/>
            <person name="Verhelst B."/>
            <person name="Lin Y.-C."/>
            <person name="Bayer T."/>
            <person name="Collen J."/>
            <person name="Dattolo E."/>
            <person name="De Paoli E."/>
            <person name="Dittami S."/>
            <person name="Maumus F."/>
            <person name="Michel G."/>
            <person name="Kersting A."/>
            <person name="Lauritano C."/>
            <person name="Lohaus R."/>
            <person name="Toepel M."/>
            <person name="Tonon T."/>
            <person name="Vanneste K."/>
            <person name="Amirebrahimi M."/>
            <person name="Brakel J."/>
            <person name="Bostroem C."/>
            <person name="Chovatia M."/>
            <person name="Grimwood J."/>
            <person name="Jenkins J.W."/>
            <person name="Jueterbock A."/>
            <person name="Mraz A."/>
            <person name="Stam W.T."/>
            <person name="Tice H."/>
            <person name="Bornberg-Bauer E."/>
            <person name="Green P.J."/>
            <person name="Pearson G.A."/>
            <person name="Procaccini G."/>
            <person name="Duarte C.M."/>
            <person name="Schmutz J."/>
            <person name="Reusch T.B.H."/>
            <person name="Van de Peer Y."/>
        </authorList>
    </citation>
    <scope>NUCLEOTIDE SEQUENCE [LARGE SCALE GENOMIC DNA]</scope>
    <source>
        <strain evidence="3">cv. Finnish</strain>
    </source>
</reference>
<sequence length="89" mass="9784">IWVKTPEALARDRLLGSFSVKPVLTRVKLTLVGLALSLIACTVLFINVEVPKKIVASEFSNSGAISGFYDDTSARLFEPEAFRDDDIQL</sequence>
<protein>
    <submittedName>
        <fullName evidence="2">Uncharacterized protein</fullName>
    </submittedName>
</protein>
<keyword evidence="1" id="KW-1133">Transmembrane helix</keyword>
<keyword evidence="1" id="KW-0472">Membrane</keyword>
<dbReference type="EMBL" id="LFYR01001823">
    <property type="protein sequence ID" value="KMZ58992.1"/>
    <property type="molecule type" value="Genomic_DNA"/>
</dbReference>
<evidence type="ECO:0000256" key="1">
    <source>
        <dbReference type="SAM" id="Phobius"/>
    </source>
</evidence>
<dbReference type="Proteomes" id="UP000036987">
    <property type="component" value="Unassembled WGS sequence"/>
</dbReference>
<feature type="transmembrane region" description="Helical" evidence="1">
    <location>
        <begin position="29"/>
        <end position="48"/>
    </location>
</feature>